<dbReference type="dictyBase" id="DDB_G0290183"/>
<evidence type="ECO:0000313" key="9">
    <source>
        <dbReference type="Proteomes" id="UP000002195"/>
    </source>
</evidence>
<keyword evidence="2" id="KW-0479">Metal-binding</keyword>
<dbReference type="PANTHER" id="PTHR12197:SF44">
    <property type="entry name" value="SET DOMAIN-CONTAINING PROTEIN"/>
    <property type="match status" value="1"/>
</dbReference>
<evidence type="ECO:0000256" key="2">
    <source>
        <dbReference type="ARBA" id="ARBA00022723"/>
    </source>
</evidence>
<dbReference type="PROSITE" id="PS50865">
    <property type="entry name" value="ZF_MYND_2"/>
    <property type="match status" value="1"/>
</dbReference>
<evidence type="ECO:0000259" key="7">
    <source>
        <dbReference type="PROSITE" id="PS50865"/>
    </source>
</evidence>
<dbReference type="PROSITE" id="PS50280">
    <property type="entry name" value="SET"/>
    <property type="match status" value="1"/>
</dbReference>
<dbReference type="RefSeq" id="XP_635865.1">
    <property type="nucleotide sequence ID" value="XM_630773.1"/>
</dbReference>
<dbReference type="OMA" id="MCILECN"/>
<evidence type="ECO:0000256" key="3">
    <source>
        <dbReference type="ARBA" id="ARBA00022771"/>
    </source>
</evidence>
<dbReference type="PANTHER" id="PTHR12197">
    <property type="entry name" value="HISTONE-LYSINE N-METHYLTRANSFERASE SMYD"/>
    <property type="match status" value="1"/>
</dbReference>
<dbReference type="VEuPathDB" id="AmoebaDB:DDB_G0290183"/>
<evidence type="ECO:0000256" key="4">
    <source>
        <dbReference type="ARBA" id="ARBA00022833"/>
    </source>
</evidence>
<keyword evidence="3 5" id="KW-0863">Zinc-finger</keyword>
<evidence type="ECO:0008006" key="10">
    <source>
        <dbReference type="Google" id="ProtNLM"/>
    </source>
</evidence>
<dbReference type="Gene3D" id="2.170.270.10">
    <property type="entry name" value="SET domain"/>
    <property type="match status" value="1"/>
</dbReference>
<comment type="caution">
    <text evidence="8">The sequence shown here is derived from an EMBL/GenBank/DDBJ whole genome shotgun (WGS) entry which is preliminary data.</text>
</comment>
<dbReference type="InterPro" id="IPR050869">
    <property type="entry name" value="H3K4_H4K5_MeTrfase"/>
</dbReference>
<dbReference type="Gene3D" id="6.10.140.2220">
    <property type="match status" value="1"/>
</dbReference>
<dbReference type="eggNOG" id="KOG2084">
    <property type="taxonomic scope" value="Eukaryota"/>
</dbReference>
<dbReference type="InterPro" id="IPR001214">
    <property type="entry name" value="SET_dom"/>
</dbReference>
<dbReference type="Proteomes" id="UP000002195">
    <property type="component" value="Unassembled WGS sequence"/>
</dbReference>
<evidence type="ECO:0000256" key="5">
    <source>
        <dbReference type="PROSITE-ProRule" id="PRU00134"/>
    </source>
</evidence>
<proteinExistence type="predicted"/>
<dbReference type="PaxDb" id="44689-DDB0188762"/>
<dbReference type="GO" id="GO:0008270">
    <property type="term" value="F:zinc ion binding"/>
    <property type="evidence" value="ECO:0007669"/>
    <property type="project" value="UniProtKB-KW"/>
</dbReference>
<reference evidence="8 9" key="1">
    <citation type="journal article" date="2005" name="Nature">
        <title>The genome of the social amoeba Dictyostelium discoideum.</title>
        <authorList>
            <consortium name="The Dictyostelium discoideum Sequencing Consortium"/>
            <person name="Eichinger L."/>
            <person name="Pachebat J.A."/>
            <person name="Glockner G."/>
            <person name="Rajandream M.A."/>
            <person name="Sucgang R."/>
            <person name="Berriman M."/>
            <person name="Song J."/>
            <person name="Olsen R."/>
            <person name="Szafranski K."/>
            <person name="Xu Q."/>
            <person name="Tunggal B."/>
            <person name="Kummerfeld S."/>
            <person name="Madera M."/>
            <person name="Konfortov B.A."/>
            <person name="Rivero F."/>
            <person name="Bankier A.T."/>
            <person name="Lehmann R."/>
            <person name="Hamlin N."/>
            <person name="Davies R."/>
            <person name="Gaudet P."/>
            <person name="Fey P."/>
            <person name="Pilcher K."/>
            <person name="Chen G."/>
            <person name="Saunders D."/>
            <person name="Sodergren E."/>
            <person name="Davis P."/>
            <person name="Kerhornou A."/>
            <person name="Nie X."/>
            <person name="Hall N."/>
            <person name="Anjard C."/>
            <person name="Hemphill L."/>
            <person name="Bason N."/>
            <person name="Farbrother P."/>
            <person name="Desany B."/>
            <person name="Just E."/>
            <person name="Morio T."/>
            <person name="Rost R."/>
            <person name="Churcher C."/>
            <person name="Cooper J."/>
            <person name="Haydock S."/>
            <person name="van Driessche N."/>
            <person name="Cronin A."/>
            <person name="Goodhead I."/>
            <person name="Muzny D."/>
            <person name="Mourier T."/>
            <person name="Pain A."/>
            <person name="Lu M."/>
            <person name="Harper D."/>
            <person name="Lindsay R."/>
            <person name="Hauser H."/>
            <person name="James K."/>
            <person name="Quiles M."/>
            <person name="Madan Babu M."/>
            <person name="Saito T."/>
            <person name="Buchrieser C."/>
            <person name="Wardroper A."/>
            <person name="Felder M."/>
            <person name="Thangavelu M."/>
            <person name="Johnson D."/>
            <person name="Knights A."/>
            <person name="Loulseged H."/>
            <person name="Mungall K."/>
            <person name="Oliver K."/>
            <person name="Price C."/>
            <person name="Quail M.A."/>
            <person name="Urushihara H."/>
            <person name="Hernandez J."/>
            <person name="Rabbinowitsch E."/>
            <person name="Steffen D."/>
            <person name="Sanders M."/>
            <person name="Ma J."/>
            <person name="Kohara Y."/>
            <person name="Sharp S."/>
            <person name="Simmonds M."/>
            <person name="Spiegler S."/>
            <person name="Tivey A."/>
            <person name="Sugano S."/>
            <person name="White B."/>
            <person name="Walker D."/>
            <person name="Woodward J."/>
            <person name="Winckler T."/>
            <person name="Tanaka Y."/>
            <person name="Shaulsky G."/>
            <person name="Schleicher M."/>
            <person name="Weinstock G."/>
            <person name="Rosenthal A."/>
            <person name="Cox E.C."/>
            <person name="Chisholm R.L."/>
            <person name="Gibbs R."/>
            <person name="Loomis W.F."/>
            <person name="Platzer M."/>
            <person name="Kay R.R."/>
            <person name="Williams J."/>
            <person name="Dear P.H."/>
            <person name="Noegel A.A."/>
            <person name="Barrell B."/>
            <person name="Kuspa A."/>
        </authorList>
    </citation>
    <scope>NUCLEOTIDE SEQUENCE [LARGE SCALE GENOMIC DNA]</scope>
    <source>
        <strain evidence="8 9">AX4</strain>
    </source>
</reference>
<dbReference type="Pfam" id="PF01753">
    <property type="entry name" value="zf-MYND"/>
    <property type="match status" value="1"/>
</dbReference>
<dbReference type="SMR" id="Q54GG3"/>
<keyword evidence="9" id="KW-1185">Reference proteome</keyword>
<sequence length="447" mass="50959">METLLTSLNTTSIGSNITTTTTTTTITTTIPTTTTTTTTIPTTSNNNDNKEEEILIPSLLSSELISNSKNSIIKQSKEKGRYVVAKRDIKAGESIVFREEPYVVCMNYKDPYERKICHHCFGLSSTTSKSMITTPDFTLHCETCNIVWYCSNYCQSNDLTYHKHECFTYKRMQSSSQFDTSCKTSIKLLLKLIIKQYLEIKELSIKINNDSSSPSSSVKFKDILTLETNLNKFSTQRITEFRMISKFIEKTMDKEFLKIICPTNREVIEFQNNLIKLMCILECNSHDISFTIPQSTKSSYEYCSIGIGLFYHSSMFNHSCNPNICKVIESKQHAQPISNEMVEYSGNFATHSMIAIKDIKKDDEISFNYIQITLSKVDRLKKLESAYHFQCKCSSCIGDINHKPSIKSHSQFIEKYICKSKSGNCSGILFPLNDNLICNICRPIILK</sequence>
<dbReference type="FunCoup" id="Q54GG3">
    <property type="interactions" value="220"/>
</dbReference>
<dbReference type="HOGENOM" id="CLU_702894_0_0_1"/>
<evidence type="ECO:0000313" key="8">
    <source>
        <dbReference type="EMBL" id="EAL62363.1"/>
    </source>
</evidence>
<dbReference type="KEGG" id="ddi:DDB_G0290183"/>
<dbReference type="EMBL" id="AAFI02000158">
    <property type="protein sequence ID" value="EAL62363.1"/>
    <property type="molecule type" value="Genomic_DNA"/>
</dbReference>
<dbReference type="PhylomeDB" id="Q54GG3"/>
<protein>
    <recommendedName>
        <fullName evidence="10">SET domain-containing protein</fullName>
    </recommendedName>
</protein>
<feature type="domain" description="MYND-type" evidence="7">
    <location>
        <begin position="117"/>
        <end position="166"/>
    </location>
</feature>
<evidence type="ECO:0000256" key="1">
    <source>
        <dbReference type="ARBA" id="ARBA00004038"/>
    </source>
</evidence>
<dbReference type="Reactome" id="R-DDI-3214841">
    <property type="pathway name" value="PKMTs methylate histone lysines"/>
</dbReference>
<dbReference type="SUPFAM" id="SSF82199">
    <property type="entry name" value="SET domain"/>
    <property type="match status" value="1"/>
</dbReference>
<name>Q54GG3_DICDI</name>
<dbReference type="GeneID" id="8627521"/>
<dbReference type="GO" id="GO:0005634">
    <property type="term" value="C:nucleus"/>
    <property type="evidence" value="ECO:0000318"/>
    <property type="project" value="GO_Central"/>
</dbReference>
<dbReference type="SUPFAM" id="SSF144232">
    <property type="entry name" value="HIT/MYND zinc finger-like"/>
    <property type="match status" value="1"/>
</dbReference>
<dbReference type="InterPro" id="IPR002893">
    <property type="entry name" value="Znf_MYND"/>
</dbReference>
<comment type="function">
    <text evidence="1">Probable methyltransferase.</text>
</comment>
<dbReference type="InParanoid" id="Q54GG3"/>
<dbReference type="InterPro" id="IPR046341">
    <property type="entry name" value="SET_dom_sf"/>
</dbReference>
<dbReference type="Gene3D" id="1.10.220.160">
    <property type="match status" value="1"/>
</dbReference>
<dbReference type="Pfam" id="PF00856">
    <property type="entry name" value="SET"/>
    <property type="match status" value="1"/>
</dbReference>
<evidence type="ECO:0000259" key="6">
    <source>
        <dbReference type="PROSITE" id="PS50280"/>
    </source>
</evidence>
<accession>Q54GG3</accession>
<feature type="domain" description="SET" evidence="6">
    <location>
        <begin position="69"/>
        <end position="370"/>
    </location>
</feature>
<dbReference type="AlphaFoldDB" id="Q54GG3"/>
<organism evidence="8 9">
    <name type="scientific">Dictyostelium discoideum</name>
    <name type="common">Social amoeba</name>
    <dbReference type="NCBI Taxonomy" id="44689"/>
    <lineage>
        <taxon>Eukaryota</taxon>
        <taxon>Amoebozoa</taxon>
        <taxon>Evosea</taxon>
        <taxon>Eumycetozoa</taxon>
        <taxon>Dictyostelia</taxon>
        <taxon>Dictyosteliales</taxon>
        <taxon>Dictyosteliaceae</taxon>
        <taxon>Dictyostelium</taxon>
    </lineage>
</organism>
<gene>
    <name evidence="8" type="ORF">DDB_G0290183</name>
</gene>
<keyword evidence="4" id="KW-0862">Zinc</keyword>